<feature type="region of interest" description="Disordered" evidence="1">
    <location>
        <begin position="433"/>
        <end position="480"/>
    </location>
</feature>
<dbReference type="SUPFAM" id="SSF57184">
    <property type="entry name" value="Growth factor receptor domain"/>
    <property type="match status" value="2"/>
</dbReference>
<evidence type="ECO:0000256" key="2">
    <source>
        <dbReference type="SAM" id="Phobius"/>
    </source>
</evidence>
<dbReference type="Proteomes" id="UP000515908">
    <property type="component" value="Chromosome 06"/>
</dbReference>
<proteinExistence type="predicted"/>
<dbReference type="VEuPathDB" id="TriTrypDB:ADEAN_000354800"/>
<evidence type="ECO:0000313" key="5">
    <source>
        <dbReference type="Proteomes" id="UP000515908"/>
    </source>
</evidence>
<dbReference type="EMBL" id="LR877150">
    <property type="protein sequence ID" value="CAD2216087.1"/>
    <property type="molecule type" value="Genomic_DNA"/>
</dbReference>
<evidence type="ECO:0000256" key="1">
    <source>
        <dbReference type="SAM" id="MobiDB-lite"/>
    </source>
</evidence>
<gene>
    <name evidence="4" type="ORF">ADEAN_000354800</name>
</gene>
<name>A0A7G2CAZ2_9TRYP</name>
<feature type="transmembrane region" description="Helical" evidence="2">
    <location>
        <begin position="393"/>
        <end position="418"/>
    </location>
</feature>
<keyword evidence="2" id="KW-0472">Membrane</keyword>
<evidence type="ECO:0000256" key="3">
    <source>
        <dbReference type="SAM" id="SignalP"/>
    </source>
</evidence>
<keyword evidence="2" id="KW-1133">Transmembrane helix</keyword>
<feature type="chain" id="PRO_5028994487" evidence="3">
    <location>
        <begin position="22"/>
        <end position="480"/>
    </location>
</feature>
<feature type="compositionally biased region" description="Low complexity" evidence="1">
    <location>
        <begin position="462"/>
        <end position="480"/>
    </location>
</feature>
<dbReference type="InterPro" id="IPR053215">
    <property type="entry name" value="TKL_Ser/Thr_kinase"/>
</dbReference>
<keyword evidence="2" id="KW-0812">Transmembrane</keyword>
<keyword evidence="3" id="KW-0732">Signal</keyword>
<sequence length="480" mass="50969">MKYLSLCAFLTLSAFLTPTEAAIANCVGGEYKQDPRYCHQSYCGVDGVSCNKNGCAPGFVRDKAFPSSCYKCFKPIEHCTTHNDDGSCYTCASGYIVQDKGCIECSVENCASCAAGNKCTACNVGKPNVAGSACVQCNVANCAACDKANVCAQCVAGSTLYNGNCIECNIADCKQCIYANTCSACNGANQVVSGNKCITKIDHCEIPDPSGVGCSKCETNYKASGNACILCTISDCGRCDTDNKCAVCLNGLSLNKDNTACIKPLPNCVEQASNTVCTKCKSGYTVNDASQCTICQIDGCGKCNEINVCSACQNGYKFSDDKTKCEPVCNVPNCHQCGSTDKCVSCEVRFGANSNGQCIACTDPNCKFCSGDKPDQCTEEFTKEELEGKKIPWWAWLLVGIGAALLVGFIIFMIVWCCRDPVTLTTEYEENYDDYGKSSRSGSKRSSSKSSMTRSTSDRSSRSSGSGSRSSSSSGRSSRT</sequence>
<evidence type="ECO:0000313" key="4">
    <source>
        <dbReference type="EMBL" id="CAD2216087.1"/>
    </source>
</evidence>
<organism evidence="4 5">
    <name type="scientific">Angomonas deanei</name>
    <dbReference type="NCBI Taxonomy" id="59799"/>
    <lineage>
        <taxon>Eukaryota</taxon>
        <taxon>Discoba</taxon>
        <taxon>Euglenozoa</taxon>
        <taxon>Kinetoplastea</taxon>
        <taxon>Metakinetoplastina</taxon>
        <taxon>Trypanosomatida</taxon>
        <taxon>Trypanosomatidae</taxon>
        <taxon>Strigomonadinae</taxon>
        <taxon>Angomonas</taxon>
    </lineage>
</organism>
<keyword evidence="5" id="KW-1185">Reference proteome</keyword>
<dbReference type="AlphaFoldDB" id="A0A7G2CAZ2"/>
<dbReference type="InterPro" id="IPR009030">
    <property type="entry name" value="Growth_fac_rcpt_cys_sf"/>
</dbReference>
<accession>A0A7G2CAZ2</accession>
<dbReference type="InterPro" id="IPR006212">
    <property type="entry name" value="Furin_repeat"/>
</dbReference>
<dbReference type="OrthoDB" id="27819at2759"/>
<feature type="signal peptide" evidence="3">
    <location>
        <begin position="1"/>
        <end position="21"/>
    </location>
</feature>
<protein>
    <submittedName>
        <fullName evidence="4">Uncharacterized protein</fullName>
    </submittedName>
</protein>
<reference evidence="4 5" key="1">
    <citation type="submission" date="2020-08" db="EMBL/GenBank/DDBJ databases">
        <authorList>
            <person name="Newling K."/>
            <person name="Davey J."/>
            <person name="Forrester S."/>
        </authorList>
    </citation>
    <scope>NUCLEOTIDE SEQUENCE [LARGE SCALE GENOMIC DNA]</scope>
    <source>
        <strain evidence="5">Crithidia deanei Carvalho (ATCC PRA-265)</strain>
    </source>
</reference>
<dbReference type="PANTHER" id="PTHR45756:SF1">
    <property type="entry name" value="PROTEIN KINASE DOMAIN CONTAINING PROTEIN"/>
    <property type="match status" value="1"/>
</dbReference>
<dbReference type="SMART" id="SM00261">
    <property type="entry name" value="FU"/>
    <property type="match status" value="5"/>
</dbReference>
<dbReference type="PANTHER" id="PTHR45756">
    <property type="entry name" value="PALMITOYLTRANSFERASE"/>
    <property type="match status" value="1"/>
</dbReference>